<gene>
    <name evidence="2" type="ORF">B0H16DRAFT_1902828</name>
</gene>
<reference evidence="2" key="1">
    <citation type="submission" date="2023-03" db="EMBL/GenBank/DDBJ databases">
        <title>Massive genome expansion in bonnet fungi (Mycena s.s.) driven by repeated elements and novel gene families across ecological guilds.</title>
        <authorList>
            <consortium name="Lawrence Berkeley National Laboratory"/>
            <person name="Harder C.B."/>
            <person name="Miyauchi S."/>
            <person name="Viragh M."/>
            <person name="Kuo A."/>
            <person name="Thoen E."/>
            <person name="Andreopoulos B."/>
            <person name="Lu D."/>
            <person name="Skrede I."/>
            <person name="Drula E."/>
            <person name="Henrissat B."/>
            <person name="Morin E."/>
            <person name="Kohler A."/>
            <person name="Barry K."/>
            <person name="LaButti K."/>
            <person name="Morin E."/>
            <person name="Salamov A."/>
            <person name="Lipzen A."/>
            <person name="Mereny Z."/>
            <person name="Hegedus B."/>
            <person name="Baldrian P."/>
            <person name="Stursova M."/>
            <person name="Weitz H."/>
            <person name="Taylor A."/>
            <person name="Grigoriev I.V."/>
            <person name="Nagy L.G."/>
            <person name="Martin F."/>
            <person name="Kauserud H."/>
        </authorList>
    </citation>
    <scope>NUCLEOTIDE SEQUENCE</scope>
    <source>
        <strain evidence="2">CBHHK182m</strain>
    </source>
</reference>
<dbReference type="Proteomes" id="UP001215598">
    <property type="component" value="Unassembled WGS sequence"/>
</dbReference>
<feature type="compositionally biased region" description="Low complexity" evidence="1">
    <location>
        <begin position="116"/>
        <end position="136"/>
    </location>
</feature>
<name>A0AAD7DW00_9AGAR</name>
<proteinExistence type="predicted"/>
<evidence type="ECO:0000256" key="1">
    <source>
        <dbReference type="SAM" id="MobiDB-lite"/>
    </source>
</evidence>
<dbReference type="EMBL" id="JARKIB010000541">
    <property type="protein sequence ID" value="KAJ7701061.1"/>
    <property type="molecule type" value="Genomic_DNA"/>
</dbReference>
<feature type="region of interest" description="Disordered" evidence="1">
    <location>
        <begin position="116"/>
        <end position="181"/>
    </location>
</feature>
<sequence>MPLISPAGFPIAYRLGYRGGKVEARKKLNDDIRAIAIALNPPPNTWLPRAYQDHWLGSPTVRVSAHNFSQWFQRCDIRVHKDCSKPYHPTSGAPSHVFEDNPHLRELLLARQELAATPRRMPRLSSSPSSVSPTGRPLERRSWPPTPTSKQKTRRCQSRFSSPIVPSAGPSSAPTAVRDPATPNFGPIPFPALPAPHGGLNFHYPGLKPSYRLIDSFCFFRAVSHYSADGHIVTTSSTVVADPASDVFGSSAQLPSPVAENTPACEASVISVSSASSDTAENLELAYPPGEAITFNLVQSARLVVWTHDPRATRMTVYGREVGQAYSELVIRDYRHNLLAIGFNVNVPGEMFVEIQGHQVWTPWPSDMPLPITRNNQLVFIRSQGVPADPDVVLDDRFPLN</sequence>
<protein>
    <submittedName>
        <fullName evidence="2">Uncharacterized protein</fullName>
    </submittedName>
</protein>
<dbReference type="AlphaFoldDB" id="A0AAD7DW00"/>
<organism evidence="2 3">
    <name type="scientific">Mycena metata</name>
    <dbReference type="NCBI Taxonomy" id="1033252"/>
    <lineage>
        <taxon>Eukaryota</taxon>
        <taxon>Fungi</taxon>
        <taxon>Dikarya</taxon>
        <taxon>Basidiomycota</taxon>
        <taxon>Agaricomycotina</taxon>
        <taxon>Agaricomycetes</taxon>
        <taxon>Agaricomycetidae</taxon>
        <taxon>Agaricales</taxon>
        <taxon>Marasmiineae</taxon>
        <taxon>Mycenaceae</taxon>
        <taxon>Mycena</taxon>
    </lineage>
</organism>
<accession>A0AAD7DW00</accession>
<evidence type="ECO:0000313" key="3">
    <source>
        <dbReference type="Proteomes" id="UP001215598"/>
    </source>
</evidence>
<keyword evidence="3" id="KW-1185">Reference proteome</keyword>
<evidence type="ECO:0000313" key="2">
    <source>
        <dbReference type="EMBL" id="KAJ7701061.1"/>
    </source>
</evidence>
<comment type="caution">
    <text evidence="2">The sequence shown here is derived from an EMBL/GenBank/DDBJ whole genome shotgun (WGS) entry which is preliminary data.</text>
</comment>